<dbReference type="Proteomes" id="UP001595629">
    <property type="component" value="Unassembled WGS sequence"/>
</dbReference>
<dbReference type="RefSeq" id="WP_386735907.1">
    <property type="nucleotide sequence ID" value="NZ_JBHRXI010000012.1"/>
</dbReference>
<comment type="caution">
    <text evidence="1">The sequence shown here is derived from an EMBL/GenBank/DDBJ whole genome shotgun (WGS) entry which is preliminary data.</text>
</comment>
<gene>
    <name evidence="1" type="ORF">ACFORG_12725</name>
</gene>
<organism evidence="1 2">
    <name type="scientific">Lutimaribacter marinistellae</name>
    <dbReference type="NCBI Taxonomy" id="1820329"/>
    <lineage>
        <taxon>Bacteria</taxon>
        <taxon>Pseudomonadati</taxon>
        <taxon>Pseudomonadota</taxon>
        <taxon>Alphaproteobacteria</taxon>
        <taxon>Rhodobacterales</taxon>
        <taxon>Roseobacteraceae</taxon>
        <taxon>Lutimaribacter</taxon>
    </lineage>
</organism>
<protein>
    <submittedName>
        <fullName evidence="1">Uncharacterized protein</fullName>
    </submittedName>
</protein>
<accession>A0ABV7TIA2</accession>
<evidence type="ECO:0000313" key="1">
    <source>
        <dbReference type="EMBL" id="MFC3614630.1"/>
    </source>
</evidence>
<dbReference type="EMBL" id="JBHRXI010000012">
    <property type="protein sequence ID" value="MFC3614630.1"/>
    <property type="molecule type" value="Genomic_DNA"/>
</dbReference>
<evidence type="ECO:0000313" key="2">
    <source>
        <dbReference type="Proteomes" id="UP001595629"/>
    </source>
</evidence>
<proteinExistence type="predicted"/>
<reference evidence="2" key="1">
    <citation type="journal article" date="2019" name="Int. J. Syst. Evol. Microbiol.">
        <title>The Global Catalogue of Microorganisms (GCM) 10K type strain sequencing project: providing services to taxonomists for standard genome sequencing and annotation.</title>
        <authorList>
            <consortium name="The Broad Institute Genomics Platform"/>
            <consortium name="The Broad Institute Genome Sequencing Center for Infectious Disease"/>
            <person name="Wu L."/>
            <person name="Ma J."/>
        </authorList>
    </citation>
    <scope>NUCLEOTIDE SEQUENCE [LARGE SCALE GENOMIC DNA]</scope>
    <source>
        <strain evidence="2">KCTC 42911</strain>
    </source>
</reference>
<sequence>MGEICTLHHQTDGAEILLTYDPAKPLYTVTVTLGDGRWLVAPWFAMRFDGRNRIDISTPHHSLSADGSALSVTDTGFGNVLNGLEFNERALAYTPDRAVEFSLQGAAPEVRRFRECKPVPLS</sequence>
<keyword evidence="2" id="KW-1185">Reference proteome</keyword>
<name>A0ABV7TIA2_9RHOB</name>